<dbReference type="InterPro" id="IPR001005">
    <property type="entry name" value="SANT/Myb"/>
</dbReference>
<dbReference type="InterPro" id="IPR044822">
    <property type="entry name" value="Myb_DNA-bind_4"/>
</dbReference>
<organism evidence="3 4">
    <name type="scientific">Trifolium subterraneum</name>
    <name type="common">Subterranean clover</name>
    <dbReference type="NCBI Taxonomy" id="3900"/>
    <lineage>
        <taxon>Eukaryota</taxon>
        <taxon>Viridiplantae</taxon>
        <taxon>Streptophyta</taxon>
        <taxon>Embryophyta</taxon>
        <taxon>Tracheophyta</taxon>
        <taxon>Spermatophyta</taxon>
        <taxon>Magnoliopsida</taxon>
        <taxon>eudicotyledons</taxon>
        <taxon>Gunneridae</taxon>
        <taxon>Pentapetalae</taxon>
        <taxon>rosids</taxon>
        <taxon>fabids</taxon>
        <taxon>Fabales</taxon>
        <taxon>Fabaceae</taxon>
        <taxon>Papilionoideae</taxon>
        <taxon>50 kb inversion clade</taxon>
        <taxon>NPAAA clade</taxon>
        <taxon>Hologalegina</taxon>
        <taxon>IRL clade</taxon>
        <taxon>Trifolieae</taxon>
        <taxon>Trifolium</taxon>
    </lineage>
</organism>
<protein>
    <recommendedName>
        <fullName evidence="2">Myb-like domain-containing protein</fullName>
    </recommendedName>
</protein>
<reference evidence="4" key="1">
    <citation type="journal article" date="2017" name="Front. Plant Sci.">
        <title>Climate Clever Clovers: New Paradigm to Reduce the Environmental Footprint of Ruminants by Breeding Low Methanogenic Forages Utilizing Haplotype Variation.</title>
        <authorList>
            <person name="Kaur P."/>
            <person name="Appels R."/>
            <person name="Bayer P.E."/>
            <person name="Keeble-Gagnere G."/>
            <person name="Wang J."/>
            <person name="Hirakawa H."/>
            <person name="Shirasawa K."/>
            <person name="Vercoe P."/>
            <person name="Stefanova K."/>
            <person name="Durmic Z."/>
            <person name="Nichols P."/>
            <person name="Revell C."/>
            <person name="Isobe S.N."/>
            <person name="Edwards D."/>
            <person name="Erskine W."/>
        </authorList>
    </citation>
    <scope>NUCLEOTIDE SEQUENCE [LARGE SCALE GENOMIC DNA]</scope>
    <source>
        <strain evidence="4">cv. Daliak</strain>
    </source>
</reference>
<evidence type="ECO:0000313" key="4">
    <source>
        <dbReference type="Proteomes" id="UP000242715"/>
    </source>
</evidence>
<feature type="region of interest" description="Disordered" evidence="1">
    <location>
        <begin position="56"/>
        <end position="80"/>
    </location>
</feature>
<evidence type="ECO:0000256" key="1">
    <source>
        <dbReference type="SAM" id="MobiDB-lite"/>
    </source>
</evidence>
<dbReference type="AlphaFoldDB" id="A0A2Z6ND81"/>
<feature type="compositionally biased region" description="Basic and acidic residues" evidence="1">
    <location>
        <begin position="67"/>
        <end position="80"/>
    </location>
</feature>
<dbReference type="PROSITE" id="PS50090">
    <property type="entry name" value="MYB_LIKE"/>
    <property type="match status" value="1"/>
</dbReference>
<dbReference type="Pfam" id="PF13837">
    <property type="entry name" value="Myb_DNA-bind_4"/>
    <property type="match status" value="1"/>
</dbReference>
<accession>A0A2Z6ND81</accession>
<feature type="domain" description="Myb-like" evidence="2">
    <location>
        <begin position="99"/>
        <end position="163"/>
    </location>
</feature>
<keyword evidence="4" id="KW-1185">Reference proteome</keyword>
<dbReference type="EMBL" id="DF973881">
    <property type="protein sequence ID" value="GAU41771.1"/>
    <property type="molecule type" value="Genomic_DNA"/>
</dbReference>
<proteinExistence type="predicted"/>
<evidence type="ECO:0000313" key="3">
    <source>
        <dbReference type="EMBL" id="GAU41771.1"/>
    </source>
</evidence>
<gene>
    <name evidence="3" type="ORF">TSUD_136990</name>
</gene>
<sequence length="198" mass="22679">MAAARVYAEARPQDDDIDIEGLLPENDTTTSRAKGDLPDSEDSVEFWKQFVASSVEKSNKANNGYVSRKEYKSNVKKDDSEDIDEVKFEEMSNAEPESSKSVKKNKWKAEEVKKLIDLRSDLRDRFKVVKGRMALWEEISQSLLADGISRSPGQCKSLWTSLVLKYEDIKNGKDTRKNWQYLEDMERILSSDEEPATN</sequence>
<name>A0A2Z6ND81_TRISU</name>
<dbReference type="Gene3D" id="1.10.10.60">
    <property type="entry name" value="Homeodomain-like"/>
    <property type="match status" value="1"/>
</dbReference>
<dbReference type="PANTHER" id="PTHR43694">
    <property type="entry name" value="RIBONUCLEASE J"/>
    <property type="match status" value="1"/>
</dbReference>
<feature type="compositionally biased region" description="Polar residues" evidence="1">
    <location>
        <begin position="56"/>
        <end position="65"/>
    </location>
</feature>
<feature type="region of interest" description="Disordered" evidence="1">
    <location>
        <begin position="1"/>
        <end position="40"/>
    </location>
</feature>
<dbReference type="PANTHER" id="PTHR43694:SF1">
    <property type="entry name" value="RIBONUCLEASE J"/>
    <property type="match status" value="1"/>
</dbReference>
<dbReference type="OrthoDB" id="1728727at2759"/>
<dbReference type="Proteomes" id="UP000242715">
    <property type="component" value="Unassembled WGS sequence"/>
</dbReference>
<dbReference type="CDD" id="cd12203">
    <property type="entry name" value="GT1"/>
    <property type="match status" value="1"/>
</dbReference>
<evidence type="ECO:0000259" key="2">
    <source>
        <dbReference type="PROSITE" id="PS50090"/>
    </source>
</evidence>